<dbReference type="EMBL" id="BJXU01000031">
    <property type="protein sequence ID" value="GEN22907.1"/>
    <property type="molecule type" value="Genomic_DNA"/>
</dbReference>
<dbReference type="Pfam" id="PF06226">
    <property type="entry name" value="DUF1007"/>
    <property type="match status" value="1"/>
</dbReference>
<evidence type="ECO:0000313" key="4">
    <source>
        <dbReference type="Proteomes" id="UP000184123"/>
    </source>
</evidence>
<evidence type="ECO:0000256" key="1">
    <source>
        <dbReference type="SAM" id="SignalP"/>
    </source>
</evidence>
<dbReference type="OrthoDB" id="5781652at2"/>
<gene>
    <name evidence="2" type="ORF">HCU01_08560</name>
    <name evidence="3" type="ORF">SAMN05660971_01552</name>
</gene>
<name>A0A1M7DZR2_9GAMM</name>
<dbReference type="RefSeq" id="WP_073434442.1">
    <property type="nucleotide sequence ID" value="NZ_BJXU01000031.1"/>
</dbReference>
<keyword evidence="5" id="KW-1185">Reference proteome</keyword>
<feature type="signal peptide" evidence="1">
    <location>
        <begin position="1"/>
        <end position="22"/>
    </location>
</feature>
<evidence type="ECO:0000313" key="3">
    <source>
        <dbReference type="EMBL" id="SHL84956.1"/>
    </source>
</evidence>
<evidence type="ECO:0000313" key="2">
    <source>
        <dbReference type="EMBL" id="GEN22907.1"/>
    </source>
</evidence>
<accession>A0A1M7DZR2</accession>
<feature type="chain" id="PRO_5013065274" evidence="1">
    <location>
        <begin position="23"/>
        <end position="216"/>
    </location>
</feature>
<dbReference type="InterPro" id="IPR010412">
    <property type="entry name" value="DUF1007"/>
</dbReference>
<organism evidence="3 4">
    <name type="scientific">Halomonas cupida</name>
    <dbReference type="NCBI Taxonomy" id="44933"/>
    <lineage>
        <taxon>Bacteria</taxon>
        <taxon>Pseudomonadati</taxon>
        <taxon>Pseudomonadota</taxon>
        <taxon>Gammaproteobacteria</taxon>
        <taxon>Oceanospirillales</taxon>
        <taxon>Halomonadaceae</taxon>
        <taxon>Halomonas</taxon>
    </lineage>
</organism>
<dbReference type="Proteomes" id="UP000184123">
    <property type="component" value="Unassembled WGS sequence"/>
</dbReference>
<sequence>MTLRKYTLVVLMLLMPAGLVSAHPHSWVDLSVRVVADDDGRLVALEEAWRLDPFYSTILLEELQADKDGMEAALDKLGGDMLQSLAPQGFFTEADIDGQALEFAPVTEATVMNNDGRVVLHFRLPLAEPISLDGHLLTYRVYDPSYYVEVVHESEDGRHPMPSALVPPTSLTCHHDIQLAEPDPEKVMEASALDRTDTASPGLGRFFAETGKVDCR</sequence>
<reference evidence="2 5" key="2">
    <citation type="submission" date="2019-07" db="EMBL/GenBank/DDBJ databases">
        <title>Whole genome shotgun sequence of Halomonas cupida NBRC 102219.</title>
        <authorList>
            <person name="Hosoyama A."/>
            <person name="Uohara A."/>
            <person name="Ohji S."/>
            <person name="Ichikawa N."/>
        </authorList>
    </citation>
    <scope>NUCLEOTIDE SEQUENCE [LARGE SCALE GENOMIC DNA]</scope>
    <source>
        <strain evidence="2 5">NBRC 102219</strain>
    </source>
</reference>
<evidence type="ECO:0000313" key="5">
    <source>
        <dbReference type="Proteomes" id="UP000321726"/>
    </source>
</evidence>
<dbReference type="STRING" id="44933.SAMN05660971_01552"/>
<proteinExistence type="predicted"/>
<dbReference type="Proteomes" id="UP000321726">
    <property type="component" value="Unassembled WGS sequence"/>
</dbReference>
<keyword evidence="1" id="KW-0732">Signal</keyword>
<dbReference type="EMBL" id="FRCA01000003">
    <property type="protein sequence ID" value="SHL84956.1"/>
    <property type="molecule type" value="Genomic_DNA"/>
</dbReference>
<dbReference type="AlphaFoldDB" id="A0A1M7DZR2"/>
<protein>
    <submittedName>
        <fullName evidence="2">ABC transporter substrate-binding protein</fullName>
    </submittedName>
    <submittedName>
        <fullName evidence="3">ABC-type uncharacterized transport system, substrate-binding protein</fullName>
    </submittedName>
</protein>
<reference evidence="3 4" key="1">
    <citation type="submission" date="2016-11" db="EMBL/GenBank/DDBJ databases">
        <authorList>
            <person name="Jaros S."/>
            <person name="Januszkiewicz K."/>
            <person name="Wedrychowicz H."/>
        </authorList>
    </citation>
    <scope>NUCLEOTIDE SEQUENCE [LARGE SCALE GENOMIC DNA]</scope>
    <source>
        <strain evidence="3 4">DSM 4740</strain>
    </source>
</reference>